<dbReference type="Pfam" id="PF22528">
    <property type="entry name" value="PRMT_C"/>
    <property type="match status" value="1"/>
</dbReference>
<keyword evidence="1 6" id="KW-0489">Methyltransferase</keyword>
<dbReference type="SUPFAM" id="SSF57667">
    <property type="entry name" value="beta-beta-alpha zinc fingers"/>
    <property type="match status" value="1"/>
</dbReference>
<dbReference type="EMBL" id="OY731402">
    <property type="protein sequence ID" value="CAJ1958919.1"/>
    <property type="molecule type" value="Genomic_DNA"/>
</dbReference>
<feature type="compositionally biased region" description="Basic and acidic residues" evidence="7">
    <location>
        <begin position="1"/>
        <end position="18"/>
    </location>
</feature>
<dbReference type="AlphaFoldDB" id="A0AA86SL66"/>
<sequence length="622" mass="69446">MAFIDKQKGEEEKEPYRMEDEEDDDDSEEEEEHVWDDWEGERESDFACLFCDSQYSSCSSLFDHCASLHHFDFHAIRATLNLDFYASFKLINFVRSQVAENRCWSCGLTCQCKRDLQNHLHDVVDFNEIKTLWNDDRYLIPFMPDDSLLYSFGECDEEGEDEQITLIDEDLIKDLMNIDERICDDQESVKKVVVDDGKHDASGSIDNLNRASSSNIELVNGEDSRGHALCNDKDPKRGPLISNSQNHFAKHIKKVNESYFGSYSSFGIHREMLSDKVRMDAYGQAILKNPSLLKGAVVMDVGCGTGILSLFSAKAGASRVIAVEASAKMSAVASQVAKDNGLLCNKCQRGIDGLQKGVIEVVHGMVEEIDKTVELQPHSVDVLLSEWMGYCLLYESMLGSVLYARDRWLKPGGAILPDTATIFVAGFGKGATSLPFWENVCNFDMSCIGKELVIDAAQIPIVDVLDSQDLVTSSAILQSFDLATMKPNEVDFTATATLELKPSASATCCWCYGVVLWFETGFTRRFCRETPAVLSTSPYTPRTHWSQTILTFREPIAMGFGKEKRGKLEAIGSEVYPAVNVDLRISIVRSTEHRSIDISLEAAGVGPDGQKRSWPAQLFNLQ</sequence>
<evidence type="ECO:0000256" key="6">
    <source>
        <dbReference type="PROSITE-ProRule" id="PRU01015"/>
    </source>
</evidence>
<dbReference type="GO" id="GO:0005634">
    <property type="term" value="C:nucleus"/>
    <property type="evidence" value="ECO:0007669"/>
    <property type="project" value="TreeGrafter"/>
</dbReference>
<keyword evidence="2 6" id="KW-0808">Transferase</keyword>
<feature type="domain" description="Methyltransferase type 11" evidence="8">
    <location>
        <begin position="300"/>
        <end position="415"/>
    </location>
</feature>
<comment type="catalytic activity">
    <reaction evidence="4">
        <text>L-arginyl-[protein] + 2 S-adenosyl-L-methionine = N(omega),N(omega)-dimethyl-L-arginyl-[protein] + 2 S-adenosyl-L-homocysteine + 2 H(+)</text>
        <dbReference type="Rhea" id="RHEA:48096"/>
        <dbReference type="Rhea" id="RHEA-COMP:10532"/>
        <dbReference type="Rhea" id="RHEA-COMP:11991"/>
        <dbReference type="ChEBI" id="CHEBI:15378"/>
        <dbReference type="ChEBI" id="CHEBI:29965"/>
        <dbReference type="ChEBI" id="CHEBI:57856"/>
        <dbReference type="ChEBI" id="CHEBI:59789"/>
        <dbReference type="ChEBI" id="CHEBI:61897"/>
        <dbReference type="EC" id="2.1.1.319"/>
    </reaction>
    <physiologicalReaction direction="left-to-right" evidence="4">
        <dbReference type="Rhea" id="RHEA:48097"/>
    </physiologicalReaction>
</comment>
<dbReference type="InterPro" id="IPR025799">
    <property type="entry name" value="Arg_MeTrfase"/>
</dbReference>
<dbReference type="Gramene" id="rna-AYBTSS11_LOCUS17991">
    <property type="protein sequence ID" value="CAJ1958919.1"/>
    <property type="gene ID" value="gene-AYBTSS11_LOCUS17991"/>
</dbReference>
<dbReference type="InterPro" id="IPR036236">
    <property type="entry name" value="Znf_C2H2_sf"/>
</dbReference>
<dbReference type="InterPro" id="IPR013216">
    <property type="entry name" value="Methyltransf_11"/>
</dbReference>
<feature type="domain" description="Protein arginine N-methyltransferase" evidence="9">
    <location>
        <begin position="418"/>
        <end position="569"/>
    </location>
</feature>
<evidence type="ECO:0000256" key="1">
    <source>
        <dbReference type="ARBA" id="ARBA00022603"/>
    </source>
</evidence>
<keyword evidence="11" id="KW-1185">Reference proteome</keyword>
<comment type="catalytic activity">
    <reaction evidence="5">
        <text>L-arginyl-[protein] + S-adenosyl-L-methionine = N(omega)-methyl-L-arginyl-[protein] + S-adenosyl-L-homocysteine + H(+)</text>
        <dbReference type="Rhea" id="RHEA:48100"/>
        <dbReference type="Rhea" id="RHEA-COMP:10532"/>
        <dbReference type="Rhea" id="RHEA-COMP:11990"/>
        <dbReference type="ChEBI" id="CHEBI:15378"/>
        <dbReference type="ChEBI" id="CHEBI:29965"/>
        <dbReference type="ChEBI" id="CHEBI:57856"/>
        <dbReference type="ChEBI" id="CHEBI:59789"/>
        <dbReference type="ChEBI" id="CHEBI:65280"/>
    </reaction>
    <physiologicalReaction direction="left-to-right" evidence="5">
        <dbReference type="Rhea" id="RHEA:48101"/>
    </physiologicalReaction>
</comment>
<dbReference type="PROSITE" id="PS51678">
    <property type="entry name" value="SAM_MT_PRMT"/>
    <property type="match status" value="1"/>
</dbReference>
<reference evidence="10" key="1">
    <citation type="submission" date="2023-10" db="EMBL/GenBank/DDBJ databases">
        <authorList>
            <person name="Domelevo Entfellner J.-B."/>
        </authorList>
    </citation>
    <scope>NUCLEOTIDE SEQUENCE</scope>
</reference>
<dbReference type="GO" id="GO:0032259">
    <property type="term" value="P:methylation"/>
    <property type="evidence" value="ECO:0007669"/>
    <property type="project" value="UniProtKB-KW"/>
</dbReference>
<evidence type="ECO:0000256" key="4">
    <source>
        <dbReference type="ARBA" id="ARBA00047384"/>
    </source>
</evidence>
<dbReference type="Pfam" id="PF08241">
    <property type="entry name" value="Methyltransf_11"/>
    <property type="match status" value="1"/>
</dbReference>
<feature type="region of interest" description="Disordered" evidence="7">
    <location>
        <begin position="1"/>
        <end position="38"/>
    </location>
</feature>
<protein>
    <submittedName>
        <fullName evidence="10">Uncharacterized protein</fullName>
    </submittedName>
</protein>
<proteinExistence type="predicted"/>
<evidence type="ECO:0000256" key="7">
    <source>
        <dbReference type="SAM" id="MobiDB-lite"/>
    </source>
</evidence>
<evidence type="ECO:0000256" key="5">
    <source>
        <dbReference type="ARBA" id="ARBA00049303"/>
    </source>
</evidence>
<dbReference type="Gene3D" id="3.40.50.150">
    <property type="entry name" value="Vaccinia Virus protein VP39"/>
    <property type="match status" value="1"/>
</dbReference>
<evidence type="ECO:0000256" key="3">
    <source>
        <dbReference type="ARBA" id="ARBA00022691"/>
    </source>
</evidence>
<gene>
    <name evidence="10" type="ORF">AYBTSS11_LOCUS17991</name>
</gene>
<dbReference type="GO" id="GO:0035242">
    <property type="term" value="F:protein-arginine omega-N asymmetric methyltransferase activity"/>
    <property type="evidence" value="ECO:0007669"/>
    <property type="project" value="UniProtKB-EC"/>
</dbReference>
<dbReference type="PANTHER" id="PTHR11006">
    <property type="entry name" value="PROTEIN ARGININE N-METHYLTRANSFERASE"/>
    <property type="match status" value="1"/>
</dbReference>
<dbReference type="Gene3D" id="2.70.160.11">
    <property type="entry name" value="Hnrnp arginine n-methyltransferase1"/>
    <property type="match status" value="1"/>
</dbReference>
<dbReference type="SUPFAM" id="SSF53335">
    <property type="entry name" value="S-adenosyl-L-methionine-dependent methyltransferases"/>
    <property type="match status" value="1"/>
</dbReference>
<dbReference type="InterPro" id="IPR055135">
    <property type="entry name" value="PRMT_dom"/>
</dbReference>
<evidence type="ECO:0000259" key="8">
    <source>
        <dbReference type="Pfam" id="PF08241"/>
    </source>
</evidence>
<organism evidence="10 11">
    <name type="scientific">Sphenostylis stenocarpa</name>
    <dbReference type="NCBI Taxonomy" id="92480"/>
    <lineage>
        <taxon>Eukaryota</taxon>
        <taxon>Viridiplantae</taxon>
        <taxon>Streptophyta</taxon>
        <taxon>Embryophyta</taxon>
        <taxon>Tracheophyta</taxon>
        <taxon>Spermatophyta</taxon>
        <taxon>Magnoliopsida</taxon>
        <taxon>eudicotyledons</taxon>
        <taxon>Gunneridae</taxon>
        <taxon>Pentapetalae</taxon>
        <taxon>rosids</taxon>
        <taxon>fabids</taxon>
        <taxon>Fabales</taxon>
        <taxon>Fabaceae</taxon>
        <taxon>Papilionoideae</taxon>
        <taxon>50 kb inversion clade</taxon>
        <taxon>NPAAA clade</taxon>
        <taxon>indigoferoid/millettioid clade</taxon>
        <taxon>Phaseoleae</taxon>
        <taxon>Sphenostylis</taxon>
    </lineage>
</organism>
<dbReference type="InterPro" id="IPR029063">
    <property type="entry name" value="SAM-dependent_MTases_sf"/>
</dbReference>
<name>A0AA86SL66_9FABA</name>
<evidence type="ECO:0000313" key="11">
    <source>
        <dbReference type="Proteomes" id="UP001189624"/>
    </source>
</evidence>
<feature type="compositionally biased region" description="Acidic residues" evidence="7">
    <location>
        <begin position="19"/>
        <end position="38"/>
    </location>
</feature>
<evidence type="ECO:0000259" key="9">
    <source>
        <dbReference type="Pfam" id="PF22528"/>
    </source>
</evidence>
<dbReference type="CDD" id="cd02440">
    <property type="entry name" value="AdoMet_MTases"/>
    <property type="match status" value="1"/>
</dbReference>
<dbReference type="GO" id="GO:0042054">
    <property type="term" value="F:histone methyltransferase activity"/>
    <property type="evidence" value="ECO:0007669"/>
    <property type="project" value="TreeGrafter"/>
</dbReference>
<accession>A0AA86SL66</accession>
<dbReference type="Proteomes" id="UP001189624">
    <property type="component" value="Chromosome 5"/>
</dbReference>
<dbReference type="PANTHER" id="PTHR11006:SF89">
    <property type="entry name" value="PROTEIN ARGININE N-METHYLTRANSFERASE 3-RELATED"/>
    <property type="match status" value="1"/>
</dbReference>
<dbReference type="FunFam" id="3.40.50.150:FF:000016">
    <property type="entry name" value="Protein arginine N-methyltransferase 6"/>
    <property type="match status" value="1"/>
</dbReference>
<evidence type="ECO:0000256" key="2">
    <source>
        <dbReference type="ARBA" id="ARBA00022679"/>
    </source>
</evidence>
<evidence type="ECO:0000313" key="10">
    <source>
        <dbReference type="EMBL" id="CAJ1958919.1"/>
    </source>
</evidence>
<keyword evidence="3 6" id="KW-0949">S-adenosyl-L-methionine</keyword>